<feature type="transmembrane region" description="Helical" evidence="8">
    <location>
        <begin position="67"/>
        <end position="86"/>
    </location>
</feature>
<organism evidence="10 11">
    <name type="scientific">Bacillus pseudomycoides</name>
    <dbReference type="NCBI Taxonomy" id="64104"/>
    <lineage>
        <taxon>Bacteria</taxon>
        <taxon>Bacillati</taxon>
        <taxon>Bacillota</taxon>
        <taxon>Bacilli</taxon>
        <taxon>Bacillales</taxon>
        <taxon>Bacillaceae</taxon>
        <taxon>Bacillus</taxon>
        <taxon>Bacillus cereus group</taxon>
    </lineage>
</organism>
<feature type="domain" description="Glycosyltransferase RgtA/B/C/D-like" evidence="9">
    <location>
        <begin position="72"/>
        <end position="225"/>
    </location>
</feature>
<comment type="subcellular location">
    <subcellularLocation>
        <location evidence="1">Cell membrane</location>
        <topology evidence="1">Multi-pass membrane protein</topology>
    </subcellularLocation>
</comment>
<proteinExistence type="predicted"/>
<feature type="transmembrane region" description="Helical" evidence="8">
    <location>
        <begin position="173"/>
        <end position="202"/>
    </location>
</feature>
<accession>A0AA91ZUJ6</accession>
<keyword evidence="7 8" id="KW-0472">Membrane</keyword>
<feature type="transmembrane region" description="Helical" evidence="8">
    <location>
        <begin position="117"/>
        <end position="135"/>
    </location>
</feature>
<dbReference type="GO" id="GO:0009103">
    <property type="term" value="P:lipopolysaccharide biosynthetic process"/>
    <property type="evidence" value="ECO:0007669"/>
    <property type="project" value="UniProtKB-ARBA"/>
</dbReference>
<evidence type="ECO:0000256" key="8">
    <source>
        <dbReference type="SAM" id="Phobius"/>
    </source>
</evidence>
<feature type="transmembrane region" description="Helical" evidence="8">
    <location>
        <begin position="142"/>
        <end position="161"/>
    </location>
</feature>
<keyword evidence="4 10" id="KW-0808">Transferase</keyword>
<dbReference type="InterPro" id="IPR050297">
    <property type="entry name" value="LipidA_mod_glycosyltrf_83"/>
</dbReference>
<dbReference type="InterPro" id="IPR038731">
    <property type="entry name" value="RgtA/B/C-like"/>
</dbReference>
<name>A0AA91ZUJ6_9BACI</name>
<evidence type="ECO:0000256" key="3">
    <source>
        <dbReference type="ARBA" id="ARBA00022676"/>
    </source>
</evidence>
<dbReference type="PANTHER" id="PTHR33908:SF11">
    <property type="entry name" value="MEMBRANE PROTEIN"/>
    <property type="match status" value="1"/>
</dbReference>
<dbReference type="AlphaFoldDB" id="A0AA91ZUJ6"/>
<evidence type="ECO:0000313" key="10">
    <source>
        <dbReference type="EMBL" id="PED83442.1"/>
    </source>
</evidence>
<feature type="transmembrane region" description="Helical" evidence="8">
    <location>
        <begin position="397"/>
        <end position="415"/>
    </location>
</feature>
<evidence type="ECO:0000256" key="2">
    <source>
        <dbReference type="ARBA" id="ARBA00022475"/>
    </source>
</evidence>
<keyword evidence="5 8" id="KW-0812">Transmembrane</keyword>
<dbReference type="GO" id="GO:0016763">
    <property type="term" value="F:pentosyltransferase activity"/>
    <property type="evidence" value="ECO:0007669"/>
    <property type="project" value="TreeGrafter"/>
</dbReference>
<keyword evidence="2" id="KW-1003">Cell membrane</keyword>
<dbReference type="RefSeq" id="WP_097894458.1">
    <property type="nucleotide sequence ID" value="NZ_NVOR01000015.1"/>
</dbReference>
<sequence>MSHKYIQMYKWILLSIILVIGLVFRLMTLNTYGVDLTLGSDDLMYQKNAVNLLETGMLTYHDPTKPTIHIMPGQVFLLAGIFFIFGHGSLGVLCAKLVMIAFGILSIYMAYKIGTYILNPAVGLIAALLLALYPPEVVVENLTLTESPFLFLSLGLLYWSLKLADTHSMKDFYIVLLFYFVTLYFRVQIALYPILLFVYLLMKRYPFRLMIKQALISVMLLFVVLGPWWARNYIQFHKFIPLTAGAGNPLLLGTYQGEGYPGGKSMEEIDAEIHAKYPNIEAHELMEKQQEIAMDRIKEWWHTDKRSMIKSYLVLKPQIFWEKAFYYPGTSISIFNISGEDMKNIYELIKTGFIVCSILAFTLFWRRWREYSFLWMIVLFQTYFNCLYFAYERYTLPLMPMLFIMIGAGIVATVMKVSKLLFKKEIVLKG</sequence>
<protein>
    <submittedName>
        <fullName evidence="10">4-amino-4-deoxy-L-arabinose transferase</fullName>
    </submittedName>
</protein>
<keyword evidence="6 8" id="KW-1133">Transmembrane helix</keyword>
<keyword evidence="3" id="KW-0328">Glycosyltransferase</keyword>
<feature type="transmembrane region" description="Helical" evidence="8">
    <location>
        <begin position="214"/>
        <end position="230"/>
    </location>
</feature>
<dbReference type="GO" id="GO:0005886">
    <property type="term" value="C:plasma membrane"/>
    <property type="evidence" value="ECO:0007669"/>
    <property type="project" value="UniProtKB-SubCell"/>
</dbReference>
<gene>
    <name evidence="10" type="ORF">CON65_06080</name>
</gene>
<evidence type="ECO:0000256" key="7">
    <source>
        <dbReference type="ARBA" id="ARBA00023136"/>
    </source>
</evidence>
<evidence type="ECO:0000256" key="5">
    <source>
        <dbReference type="ARBA" id="ARBA00022692"/>
    </source>
</evidence>
<feature type="transmembrane region" description="Helical" evidence="8">
    <location>
        <begin position="372"/>
        <end position="391"/>
    </location>
</feature>
<evidence type="ECO:0000313" key="11">
    <source>
        <dbReference type="Proteomes" id="UP000221020"/>
    </source>
</evidence>
<dbReference type="PANTHER" id="PTHR33908">
    <property type="entry name" value="MANNOSYLTRANSFERASE YKCB-RELATED"/>
    <property type="match status" value="1"/>
</dbReference>
<reference evidence="10 11" key="1">
    <citation type="submission" date="2017-09" db="EMBL/GenBank/DDBJ databases">
        <title>Large-scale bioinformatics analysis of Bacillus genomes uncovers conserved roles of natural products in bacterial physiology.</title>
        <authorList>
            <consortium name="Agbiome Team Llc"/>
            <person name="Bleich R.M."/>
            <person name="Grubbs K.J."/>
            <person name="Santa Maria K.C."/>
            <person name="Allen S.E."/>
            <person name="Farag S."/>
            <person name="Shank E.A."/>
            <person name="Bowers A."/>
        </authorList>
    </citation>
    <scope>NUCLEOTIDE SEQUENCE [LARGE SCALE GENOMIC DNA]</scope>
    <source>
        <strain evidence="10 11">AFS092012</strain>
    </source>
</reference>
<comment type="caution">
    <text evidence="10">The sequence shown here is derived from an EMBL/GenBank/DDBJ whole genome shotgun (WGS) entry which is preliminary data.</text>
</comment>
<dbReference type="EMBL" id="NVOR01000015">
    <property type="protein sequence ID" value="PED83442.1"/>
    <property type="molecule type" value="Genomic_DNA"/>
</dbReference>
<evidence type="ECO:0000256" key="4">
    <source>
        <dbReference type="ARBA" id="ARBA00022679"/>
    </source>
</evidence>
<dbReference type="Pfam" id="PF13231">
    <property type="entry name" value="PMT_2"/>
    <property type="match status" value="1"/>
</dbReference>
<evidence type="ECO:0000256" key="6">
    <source>
        <dbReference type="ARBA" id="ARBA00022989"/>
    </source>
</evidence>
<evidence type="ECO:0000256" key="1">
    <source>
        <dbReference type="ARBA" id="ARBA00004651"/>
    </source>
</evidence>
<evidence type="ECO:0000259" key="9">
    <source>
        <dbReference type="Pfam" id="PF13231"/>
    </source>
</evidence>
<feature type="transmembrane region" description="Helical" evidence="8">
    <location>
        <begin position="12"/>
        <end position="34"/>
    </location>
</feature>
<dbReference type="Proteomes" id="UP000221020">
    <property type="component" value="Unassembled WGS sequence"/>
</dbReference>